<gene>
    <name evidence="1" type="ORF">SLAVMIC_01014</name>
</gene>
<reference evidence="1" key="1">
    <citation type="submission" date="2021-06" db="EMBL/GenBank/DDBJ databases">
        <authorList>
            <person name="Gannon L."/>
            <person name="Redgwell R T."/>
            <person name="Michniewski S."/>
            <person name="Harrison D C."/>
            <person name="Millard A."/>
        </authorList>
    </citation>
    <scope>NUCLEOTIDE SEQUENCE</scope>
</reference>
<protein>
    <submittedName>
        <fullName evidence="1">Uncharacterized protein</fullName>
    </submittedName>
</protein>
<sequence length="144" mass="16810">MIIYDLDKIHDDETRKILTSQVPLSIKTDSVAHLIDGMGDTMDSEEYQRFDNLVYINTIHIENILIKDNKIIGDISFGDVKIRYRRLKAIDLKEQSNYTIFFKPAFGSKLISGKVVPENFSNFYVYIVEKSKFREERLAKLLEI</sequence>
<name>A0A8D9CF68_9VIRU</name>
<evidence type="ECO:0000313" key="1">
    <source>
        <dbReference type="EMBL" id="CAG7581756.1"/>
    </source>
</evidence>
<organism evidence="1">
    <name type="scientific">uncultured marine phage</name>
    <dbReference type="NCBI Taxonomy" id="707152"/>
    <lineage>
        <taxon>Viruses</taxon>
        <taxon>environmental samples</taxon>
    </lineage>
</organism>
<dbReference type="EMBL" id="OU342829">
    <property type="protein sequence ID" value="CAG7581756.1"/>
    <property type="molecule type" value="Genomic_DNA"/>
</dbReference>
<proteinExistence type="predicted"/>
<accession>A0A8D9CF68</accession>